<feature type="compositionally biased region" description="Low complexity" evidence="1">
    <location>
        <begin position="80"/>
        <end position="91"/>
    </location>
</feature>
<organism evidence="2 3">
    <name type="scientific">Colletotrichum phormii</name>
    <dbReference type="NCBI Taxonomy" id="359342"/>
    <lineage>
        <taxon>Eukaryota</taxon>
        <taxon>Fungi</taxon>
        <taxon>Dikarya</taxon>
        <taxon>Ascomycota</taxon>
        <taxon>Pezizomycotina</taxon>
        <taxon>Sordariomycetes</taxon>
        <taxon>Hypocreomycetidae</taxon>
        <taxon>Glomerellales</taxon>
        <taxon>Glomerellaceae</taxon>
        <taxon>Colletotrichum</taxon>
        <taxon>Colletotrichum acutatum species complex</taxon>
    </lineage>
</organism>
<dbReference type="Proteomes" id="UP001243989">
    <property type="component" value="Unassembled WGS sequence"/>
</dbReference>
<protein>
    <submittedName>
        <fullName evidence="2">Uncharacterized protein</fullName>
    </submittedName>
</protein>
<sequence>MSVLRTHDPSRVPRAPIREEDHEGEAKASRTEACPALPASAEADACPPCHLSHFCGSCYGCQPYKPRKDFTSREAENMTTKKPSPSTCSTSRPGGMTGHRHVQTGQKTRAADAACRNRRSALFFVPLQALRTARTKRNISKLVFCSVGSLVSRFLSYYT</sequence>
<feature type="region of interest" description="Disordered" evidence="1">
    <location>
        <begin position="1"/>
        <end position="31"/>
    </location>
</feature>
<evidence type="ECO:0000256" key="1">
    <source>
        <dbReference type="SAM" id="MobiDB-lite"/>
    </source>
</evidence>
<keyword evidence="3" id="KW-1185">Reference proteome</keyword>
<feature type="region of interest" description="Disordered" evidence="1">
    <location>
        <begin position="76"/>
        <end position="105"/>
    </location>
</feature>
<reference evidence="2" key="1">
    <citation type="submission" date="2021-06" db="EMBL/GenBank/DDBJ databases">
        <title>Comparative genomics, transcriptomics and evolutionary studies reveal genomic signatures of adaptation to plant cell wall in hemibiotrophic fungi.</title>
        <authorList>
            <consortium name="DOE Joint Genome Institute"/>
            <person name="Baroncelli R."/>
            <person name="Diaz J.F."/>
            <person name="Benocci T."/>
            <person name="Peng M."/>
            <person name="Battaglia E."/>
            <person name="Haridas S."/>
            <person name="Andreopoulos W."/>
            <person name="Labutti K."/>
            <person name="Pangilinan J."/>
            <person name="Floch G.L."/>
            <person name="Makela M.R."/>
            <person name="Henrissat B."/>
            <person name="Grigoriev I.V."/>
            <person name="Crouch J.A."/>
            <person name="De Vries R.P."/>
            <person name="Sukno S.A."/>
            <person name="Thon M.R."/>
        </authorList>
    </citation>
    <scope>NUCLEOTIDE SEQUENCE</scope>
    <source>
        <strain evidence="2">CBS 102054</strain>
    </source>
</reference>
<dbReference type="EMBL" id="JAHMHQ010000005">
    <property type="protein sequence ID" value="KAK1639905.1"/>
    <property type="molecule type" value="Genomic_DNA"/>
</dbReference>
<name>A0AAI9ZX94_9PEZI</name>
<feature type="compositionally biased region" description="Basic and acidic residues" evidence="1">
    <location>
        <begin position="1"/>
        <end position="30"/>
    </location>
</feature>
<gene>
    <name evidence="2" type="ORF">BDP81DRAFT_422036</name>
</gene>
<evidence type="ECO:0000313" key="2">
    <source>
        <dbReference type="EMBL" id="KAK1639905.1"/>
    </source>
</evidence>
<comment type="caution">
    <text evidence="2">The sequence shown here is derived from an EMBL/GenBank/DDBJ whole genome shotgun (WGS) entry which is preliminary data.</text>
</comment>
<dbReference type="RefSeq" id="XP_060448512.1">
    <property type="nucleotide sequence ID" value="XM_060589959.1"/>
</dbReference>
<proteinExistence type="predicted"/>
<dbReference type="GeneID" id="85474821"/>
<evidence type="ECO:0000313" key="3">
    <source>
        <dbReference type="Proteomes" id="UP001243989"/>
    </source>
</evidence>
<accession>A0AAI9ZX94</accession>
<dbReference type="AlphaFoldDB" id="A0AAI9ZX94"/>